<gene>
    <name evidence="5" type="ORF">GCM10007414_05570</name>
</gene>
<dbReference type="InterPro" id="IPR036105">
    <property type="entry name" value="DiNase_FeMo-co_biosyn_sf"/>
</dbReference>
<accession>A0ABQ1HYN2</accession>
<comment type="similarity">
    <text evidence="1">Belongs to the NifX/NifY family.</text>
</comment>
<evidence type="ECO:0000256" key="1">
    <source>
        <dbReference type="ARBA" id="ARBA00010285"/>
    </source>
</evidence>
<dbReference type="Gene3D" id="3.30.420.130">
    <property type="entry name" value="Dinitrogenase iron-molybdenum cofactor biosynthesis domain"/>
    <property type="match status" value="1"/>
</dbReference>
<dbReference type="Gene3D" id="1.10.150.590">
    <property type="entry name" value="Dinitrogenase iron-molybdenum cofactor, N-terminal"/>
    <property type="match status" value="1"/>
</dbReference>
<dbReference type="InterPro" id="IPR003731">
    <property type="entry name" value="Di-Nase_FeMo-co_biosynth"/>
</dbReference>
<evidence type="ECO:0000313" key="6">
    <source>
        <dbReference type="Proteomes" id="UP000651977"/>
    </source>
</evidence>
<evidence type="ECO:0000259" key="4">
    <source>
        <dbReference type="Pfam" id="PF16844"/>
    </source>
</evidence>
<dbReference type="InterPro" id="IPR038127">
    <property type="entry name" value="NafY_N_sf"/>
</dbReference>
<proteinExistence type="inferred from homology"/>
<dbReference type="RefSeq" id="WP_055731570.1">
    <property type="nucleotide sequence ID" value="NZ_BMDY01000002.1"/>
</dbReference>
<dbReference type="CDD" id="cd00853">
    <property type="entry name" value="NifX"/>
    <property type="match status" value="1"/>
</dbReference>
<comment type="caution">
    <text evidence="5">The sequence shown here is derived from an EMBL/GenBank/DDBJ whole genome shotgun (WGS) entry which is preliminary data.</text>
</comment>
<dbReference type="Pfam" id="PF02579">
    <property type="entry name" value="Nitro_FeMo-Co"/>
    <property type="match status" value="1"/>
</dbReference>
<reference evidence="6" key="1">
    <citation type="journal article" date="2019" name="Int. J. Syst. Evol. Microbiol.">
        <title>The Global Catalogue of Microorganisms (GCM) 10K type strain sequencing project: providing services to taxonomists for standard genome sequencing and annotation.</title>
        <authorList>
            <consortium name="The Broad Institute Genomics Platform"/>
            <consortium name="The Broad Institute Genome Sequencing Center for Infectious Disease"/>
            <person name="Wu L."/>
            <person name="Ma J."/>
        </authorList>
    </citation>
    <scope>NUCLEOTIDE SEQUENCE [LARGE SCALE GENOMIC DNA]</scope>
    <source>
        <strain evidence="6">CGMCC 1.10131</strain>
    </source>
</reference>
<dbReference type="Proteomes" id="UP000651977">
    <property type="component" value="Unassembled WGS sequence"/>
</dbReference>
<dbReference type="SUPFAM" id="SSF53146">
    <property type="entry name" value="Nitrogenase accessory factor-like"/>
    <property type="match status" value="1"/>
</dbReference>
<keyword evidence="2" id="KW-0535">Nitrogen fixation</keyword>
<sequence length="226" mass="24773">MNKPMSDTLALRLAVAAKAVPDIELKQFIQLLITHCGEPLTEKKLRAISPKKLRELFAQTALQLERSQLNQVHAILGADEISPMEAPSIPAPKQLSGPVVQLAVSSNNLERIDGHFGSCLRFLIYQVSASGYQLVDVRPVVENLTGDARTTYLIDLIGDCQLLATLSIGGPAAARVSRADILPLKQLTPQPSQSILQRLQMVMDQPPRWLARLLERQGQEAALCVE</sequence>
<dbReference type="InterPro" id="IPR031763">
    <property type="entry name" value="NafY_N"/>
</dbReference>
<keyword evidence="6" id="KW-1185">Reference proteome</keyword>
<organism evidence="5 6">
    <name type="scientific">Agarivorans gilvus</name>
    <dbReference type="NCBI Taxonomy" id="680279"/>
    <lineage>
        <taxon>Bacteria</taxon>
        <taxon>Pseudomonadati</taxon>
        <taxon>Pseudomonadota</taxon>
        <taxon>Gammaproteobacteria</taxon>
        <taxon>Alteromonadales</taxon>
        <taxon>Alteromonadaceae</taxon>
        <taxon>Agarivorans</taxon>
    </lineage>
</organism>
<evidence type="ECO:0008006" key="7">
    <source>
        <dbReference type="Google" id="ProtNLM"/>
    </source>
</evidence>
<name>A0ABQ1HYN2_9ALTE</name>
<dbReference type="Pfam" id="PF16844">
    <property type="entry name" value="DIMCO_N"/>
    <property type="match status" value="1"/>
</dbReference>
<protein>
    <recommendedName>
        <fullName evidence="7">Dinitrogenase iron-molybdenum cofactor biosynthesis protein</fullName>
    </recommendedName>
</protein>
<feature type="domain" description="Dinitrogenase iron-molybdenum cofactor biosynthesis" evidence="3">
    <location>
        <begin position="110"/>
        <end position="200"/>
    </location>
</feature>
<feature type="domain" description="Dinitrogenase iron-molybdenum cofactor N-terminal" evidence="4">
    <location>
        <begin position="5"/>
        <end position="61"/>
    </location>
</feature>
<evidence type="ECO:0000259" key="3">
    <source>
        <dbReference type="Pfam" id="PF02579"/>
    </source>
</evidence>
<dbReference type="InterPro" id="IPR034169">
    <property type="entry name" value="NifX-like"/>
</dbReference>
<evidence type="ECO:0000256" key="2">
    <source>
        <dbReference type="ARBA" id="ARBA00023231"/>
    </source>
</evidence>
<evidence type="ECO:0000313" key="5">
    <source>
        <dbReference type="EMBL" id="GGA95619.1"/>
    </source>
</evidence>
<dbReference type="EMBL" id="BMDY01000002">
    <property type="protein sequence ID" value="GGA95619.1"/>
    <property type="molecule type" value="Genomic_DNA"/>
</dbReference>